<comment type="caution">
    <text evidence="1">The sequence shown here is derived from an EMBL/GenBank/DDBJ whole genome shotgun (WGS) entry which is preliminary data.</text>
</comment>
<dbReference type="Proteomes" id="UP000701853">
    <property type="component" value="Chromosome 4"/>
</dbReference>
<dbReference type="OrthoDB" id="1421598at2759"/>
<keyword evidence="2" id="KW-1185">Reference proteome</keyword>
<evidence type="ECO:0000313" key="2">
    <source>
        <dbReference type="Proteomes" id="UP000701853"/>
    </source>
</evidence>
<gene>
    <name evidence="1" type="ORF">CXB51_008659</name>
</gene>
<evidence type="ECO:0000313" key="1">
    <source>
        <dbReference type="EMBL" id="KAG8497340.1"/>
    </source>
</evidence>
<organism evidence="1 2">
    <name type="scientific">Gossypium anomalum</name>
    <dbReference type="NCBI Taxonomy" id="47600"/>
    <lineage>
        <taxon>Eukaryota</taxon>
        <taxon>Viridiplantae</taxon>
        <taxon>Streptophyta</taxon>
        <taxon>Embryophyta</taxon>
        <taxon>Tracheophyta</taxon>
        <taxon>Spermatophyta</taxon>
        <taxon>Magnoliopsida</taxon>
        <taxon>eudicotyledons</taxon>
        <taxon>Gunneridae</taxon>
        <taxon>Pentapetalae</taxon>
        <taxon>rosids</taxon>
        <taxon>malvids</taxon>
        <taxon>Malvales</taxon>
        <taxon>Malvaceae</taxon>
        <taxon>Malvoideae</taxon>
        <taxon>Gossypium</taxon>
    </lineage>
</organism>
<reference evidence="1 2" key="1">
    <citation type="journal article" date="2021" name="bioRxiv">
        <title>The Gossypium anomalum genome as a resource for cotton improvement and evolutionary analysis of hybrid incompatibility.</title>
        <authorList>
            <person name="Grover C.E."/>
            <person name="Yuan D."/>
            <person name="Arick M.A."/>
            <person name="Miller E.R."/>
            <person name="Hu G."/>
            <person name="Peterson D.G."/>
            <person name="Wendel J.F."/>
            <person name="Udall J.A."/>
        </authorList>
    </citation>
    <scope>NUCLEOTIDE SEQUENCE [LARGE SCALE GENOMIC DNA]</scope>
    <source>
        <strain evidence="1">JFW-Udall</strain>
        <tissue evidence="1">Leaf</tissue>
    </source>
</reference>
<name>A0A8J5Z9C4_9ROSI</name>
<protein>
    <submittedName>
        <fullName evidence="1">Uncharacterized protein</fullName>
    </submittedName>
</protein>
<dbReference type="AlphaFoldDB" id="A0A8J5Z9C4"/>
<accession>A0A8J5Z9C4</accession>
<proteinExistence type="predicted"/>
<sequence>MAGELICLDHKHISVKQMKMSSITVDRKLLEGSGFLTRGQYRPGVQVGPETHQRVNRENVQLQLGLSVDGFILTRSIQSAESVPSLWRTRSYDLLGAIPDNIYEGRIEMGWLRDTFSELGNDSTEVERIRYAQAYILELIGDYLMPDLSRNLVHLRLNHPASYVEIPTTLEDIWLLLDQRLEAYIPEVLDDEHKINLQQSNTNWPIFFSEYKKIWKNQYDHIPTRKPIIVPELAYAPDYMPWFRIYSKLYLLSEEQRHRQIRVEKERRAL</sequence>
<dbReference type="EMBL" id="JAHUZN010000004">
    <property type="protein sequence ID" value="KAG8497340.1"/>
    <property type="molecule type" value="Genomic_DNA"/>
</dbReference>